<evidence type="ECO:0000256" key="1">
    <source>
        <dbReference type="SAM" id="MobiDB-lite"/>
    </source>
</evidence>
<reference evidence="2 3" key="1">
    <citation type="submission" date="2020-08" db="EMBL/GenBank/DDBJ databases">
        <title>The Agave Microbiome: Exploring the role of microbial communities in plant adaptations to desert environments.</title>
        <authorList>
            <person name="Partida-Martinez L.P."/>
        </authorList>
    </citation>
    <scope>NUCLEOTIDE SEQUENCE [LARGE SCALE GENOMIC DNA]</scope>
    <source>
        <strain evidence="2 3">AS3.12</strain>
    </source>
</reference>
<evidence type="ECO:0000313" key="3">
    <source>
        <dbReference type="Proteomes" id="UP000585437"/>
    </source>
</evidence>
<dbReference type="AlphaFoldDB" id="A0A7X0MQF3"/>
<protein>
    <submittedName>
        <fullName evidence="2">Uncharacterized protein</fullName>
    </submittedName>
</protein>
<name>A0A7X0MQF3_9HYPH</name>
<organism evidence="2 3">
    <name type="scientific">Rhizobium soli</name>
    <dbReference type="NCBI Taxonomy" id="424798"/>
    <lineage>
        <taxon>Bacteria</taxon>
        <taxon>Pseudomonadati</taxon>
        <taxon>Pseudomonadota</taxon>
        <taxon>Alphaproteobacteria</taxon>
        <taxon>Hyphomicrobiales</taxon>
        <taxon>Rhizobiaceae</taxon>
        <taxon>Rhizobium/Agrobacterium group</taxon>
        <taxon>Rhizobium</taxon>
    </lineage>
</organism>
<dbReference type="RefSeq" id="WP_062582515.1">
    <property type="nucleotide sequence ID" value="NZ_JACHBU010000001.1"/>
</dbReference>
<sequence>MDDNKNAQEAVEETGKKAPATSDSPAAGPHAKPELMDESKTPGTGSLPDTDDESVSPGGG</sequence>
<feature type="compositionally biased region" description="Basic and acidic residues" evidence="1">
    <location>
        <begin position="31"/>
        <end position="40"/>
    </location>
</feature>
<feature type="region of interest" description="Disordered" evidence="1">
    <location>
        <begin position="1"/>
        <end position="60"/>
    </location>
</feature>
<comment type="caution">
    <text evidence="2">The sequence shown here is derived from an EMBL/GenBank/DDBJ whole genome shotgun (WGS) entry which is preliminary data.</text>
</comment>
<dbReference type="EMBL" id="JACHBU010000001">
    <property type="protein sequence ID" value="MBB6507424.1"/>
    <property type="molecule type" value="Genomic_DNA"/>
</dbReference>
<evidence type="ECO:0000313" key="2">
    <source>
        <dbReference type="EMBL" id="MBB6507424.1"/>
    </source>
</evidence>
<gene>
    <name evidence="2" type="ORF">F4695_000743</name>
</gene>
<accession>A0A7X0MQF3</accession>
<proteinExistence type="predicted"/>
<dbReference type="Proteomes" id="UP000585437">
    <property type="component" value="Unassembled WGS sequence"/>
</dbReference>
<keyword evidence="3" id="KW-1185">Reference proteome</keyword>